<dbReference type="RefSeq" id="WP_379905019.1">
    <property type="nucleotide sequence ID" value="NZ_JBHRTR010000036.1"/>
</dbReference>
<evidence type="ECO:0000256" key="1">
    <source>
        <dbReference type="ARBA" id="ARBA00004922"/>
    </source>
</evidence>
<feature type="domain" description="O-GlcNAc transferase C-terminal" evidence="10">
    <location>
        <begin position="1793"/>
        <end position="1962"/>
    </location>
</feature>
<evidence type="ECO:0000256" key="8">
    <source>
        <dbReference type="PROSITE-ProRule" id="PRU00339"/>
    </source>
</evidence>
<feature type="domain" description="O-GlcNAc transferase C-terminal" evidence="10">
    <location>
        <begin position="1077"/>
        <end position="1237"/>
    </location>
</feature>
<comment type="caution">
    <text evidence="11">The sequence shown here is derived from an EMBL/GenBank/DDBJ whole genome shotgun (WGS) entry which is preliminary data.</text>
</comment>
<dbReference type="SMART" id="SM00028">
    <property type="entry name" value="TPR"/>
    <property type="match status" value="13"/>
</dbReference>
<dbReference type="EMBL" id="JBHRTR010000036">
    <property type="protein sequence ID" value="MFC3230139.1"/>
    <property type="molecule type" value="Genomic_DNA"/>
</dbReference>
<protein>
    <recommendedName>
        <fullName evidence="3">protein O-GlcNAc transferase</fullName>
        <ecNumber evidence="3">2.4.1.255</ecNumber>
    </recommendedName>
</protein>
<evidence type="ECO:0000313" key="12">
    <source>
        <dbReference type="Proteomes" id="UP001595528"/>
    </source>
</evidence>
<keyword evidence="5" id="KW-0808">Transferase</keyword>
<evidence type="ECO:0000256" key="7">
    <source>
        <dbReference type="ARBA" id="ARBA00022803"/>
    </source>
</evidence>
<dbReference type="PROSITE" id="PS50005">
    <property type="entry name" value="TPR"/>
    <property type="match status" value="3"/>
</dbReference>
<sequence length="1997" mass="217147">MSVDVATALFTSGRTDEALALCQQHLKANPADAGGWGVLGAMFHNIGRYRSAAEALQRSLQLRPDDPQVMGHLAAALKGMGDLEAAEKVALKSLAIWPDNAELLNSYGGLLNDMHRAFEAEEAFRRSIAADPAAPKAYGNLAYTLFLLGRNSEGEVFARRGLKIDPDSAVLQNSMGSSVMGQDRMVEAATYFRKAVELDPDFAIAHSNLLFCRNYDPDASAEDVFADYRRFDELQCRPLVPSDPHYENDRDPDRRIRLGFVSPDFRRHAANYFLEPLLEAHDRDRFELFLYGMVPAPDRYTDRYRELAHAWRNVTGISDEEMVEQIRQDRIDILVDFAGHTARNRLKVFARRPAPVQIAYLVGLGYTTGMSVFDGFFADDAMAPPDAGHLFSEPVLRLGRFPMTYRPPAEMPEVGPLPAEKAGHVTFASFSRTVRINARVVDCWAEILKAVPTARLMLNTKSFAEEAARNAYRQMFARRGVDPDRLQLLFTQPQSVTWETYNRVDIALDPFPHNAGTTTFEALWMGVPVVSRMDRPSVGRFGASIMNSLGQPGWVARDDADYVRRAVALAADLPALARTRAGLRSAMRQSPLMDPRGLAAEMEAHYRRLWRGWCTGRTEPAPSWPTPDFLLYRGSATAPVPASSHTSVSADASVDPSGGPQAADATTVETLLAASRGAEAFRMAARLSAERPDDIDLLHLVSRCLDAADRPADAASVRAQAAALAVAQAAPAPDRPQPPDLVPVDLPVDPGDAGTLRRAAEKAHAEGRLDAAEAGYKQLLALVPDDAAAANNMAAICLEGGRAAAAEGFARRALKHAADSPQVVGNLAMALCEQAQLAEGLPMLQRLVDSGKASARTHANLLFAQNYDPDRDAATIRRTAEAWAARFAPAGGRQELPRSAGAAAAGRRLRVGYVSPDFRIHATLNFLLPLLQAHDRGKVEVHLFAELSGTDAASAMYRAAADGWHETAGRSDDDLAALVREIGIDVLVDLAGHTSAARLGLFARRPAPVQLTYPIGFGGTTGMAQFDGVIADRVLAPEVAETGFTEPALRVDGPWVAFRPQSPFPNVGALPAAANGHVTFGCFSRVIRLNDRVLDCWAEILAALPGSRLMLNNRVFQEAAVRTRFLAAFHARGIGADRLDLVYVTPQAASLSHYGKVDITLDPFPHSAATTVAESLWMGVPVVSLRGATPVGRLGASLLEAGGLEAWVADSPEAYVDIALQLAGDTDRLTRARAGLREHVQGGPMADHGALAARLEALYLRLGGAPTGGPDPGAGPAAGSPVSSLPPPDTGSAQPAAVPTDGAAKASALMAAGRPAEAVDLLRAAVSTGGASVAELLLYLVAAIHADRLPEDALQLAERLVGQALGDPGHHNIHAIVLRRAGRTAEAEAAFRQAVALDPRQGEAAQNLCSLLMGSERYGEAETLMATYLEQRPDDGRGWITLGQARQMQMDTRGAIAAYERGLALVPDDYEGWSNLCPMRIVLEDFEGAVAAGRRAIQLRPGVKKDLTNLGVAEYRQFNLKEAERLCLESIRIDPNHALTWNNLANIYLDECRFDQAFDAYRRAVHSERDGVQHHSNLLFALNYAPDMSAEEIFAEYRNWDERHARPLVPAQVRHDNDRDPGRRLRIGYASPDFRSHAARNFLLPMLEGHDRGAVELVLYSETPAPDEVTAQYRALADQWRETYDLNDDRLAARIREDRIDIMIDLASHTAGNRLLAMVRRPAPILISLMVGLGYTTGISGFDYFVGDGDMTPPEAAHLFGEQALIRLNRFPMAYRARPEMPQPNRLPALQQGHVTFGSLSRTMRLNDHVVAAWARILKAVPGSRLVLNNKPYHDPAVRDLFVQRFVAQGIDPSRLKVFRGTVDYREIDIALDPWPHNAGTTTCEALWMGVPVLSRRDRPSVGRFGVSILRATGLSDWAVDDTEAYVARAVAAAADLDGLARLRAGLRDRMAASPLCDGSDLARQMEAAFRVAWQRWCRGEGATPITVRPDGTARAD</sequence>
<feature type="repeat" description="TPR" evidence="8">
    <location>
        <begin position="1538"/>
        <end position="1571"/>
    </location>
</feature>
<dbReference type="Gene3D" id="3.40.50.11380">
    <property type="match status" value="3"/>
</dbReference>
<dbReference type="Proteomes" id="UP001595528">
    <property type="component" value="Unassembled WGS sequence"/>
</dbReference>
<dbReference type="InterPro" id="IPR011990">
    <property type="entry name" value="TPR-like_helical_dom_sf"/>
</dbReference>
<evidence type="ECO:0000256" key="2">
    <source>
        <dbReference type="ARBA" id="ARBA00005386"/>
    </source>
</evidence>
<dbReference type="Pfam" id="PF13432">
    <property type="entry name" value="TPR_16"/>
    <property type="match status" value="2"/>
</dbReference>
<dbReference type="Pfam" id="PF14559">
    <property type="entry name" value="TPR_19"/>
    <property type="match status" value="1"/>
</dbReference>
<dbReference type="EC" id="2.4.1.255" evidence="3"/>
<evidence type="ECO:0000256" key="3">
    <source>
        <dbReference type="ARBA" id="ARBA00011970"/>
    </source>
</evidence>
<dbReference type="InterPro" id="IPR051939">
    <property type="entry name" value="Glycosyltr_41/O-GlcNAc_trsf"/>
</dbReference>
<evidence type="ECO:0000313" key="11">
    <source>
        <dbReference type="EMBL" id="MFC3230139.1"/>
    </source>
</evidence>
<evidence type="ECO:0000256" key="4">
    <source>
        <dbReference type="ARBA" id="ARBA00022676"/>
    </source>
</evidence>
<feature type="repeat" description="TPR" evidence="8">
    <location>
        <begin position="169"/>
        <end position="202"/>
    </location>
</feature>
<evidence type="ECO:0000259" key="10">
    <source>
        <dbReference type="Pfam" id="PF13844"/>
    </source>
</evidence>
<feature type="domain" description="O-GlcNAc transferase C-terminal" evidence="10">
    <location>
        <begin position="249"/>
        <end position="394"/>
    </location>
</feature>
<keyword evidence="12" id="KW-1185">Reference proteome</keyword>
<evidence type="ECO:0000256" key="5">
    <source>
        <dbReference type="ARBA" id="ARBA00022679"/>
    </source>
</evidence>
<dbReference type="Gene3D" id="1.25.40.10">
    <property type="entry name" value="Tetratricopeptide repeat domain"/>
    <property type="match status" value="3"/>
</dbReference>
<dbReference type="SUPFAM" id="SSF48452">
    <property type="entry name" value="TPR-like"/>
    <property type="match status" value="2"/>
</dbReference>
<proteinExistence type="inferred from homology"/>
<keyword evidence="6" id="KW-0677">Repeat</keyword>
<dbReference type="Pfam" id="PF13374">
    <property type="entry name" value="TPR_10"/>
    <property type="match status" value="1"/>
</dbReference>
<reference evidence="12" key="1">
    <citation type="journal article" date="2019" name="Int. J. Syst. Evol. Microbiol.">
        <title>The Global Catalogue of Microorganisms (GCM) 10K type strain sequencing project: providing services to taxonomists for standard genome sequencing and annotation.</title>
        <authorList>
            <consortium name="The Broad Institute Genomics Platform"/>
            <consortium name="The Broad Institute Genome Sequencing Center for Infectious Disease"/>
            <person name="Wu L."/>
            <person name="Ma J."/>
        </authorList>
    </citation>
    <scope>NUCLEOTIDE SEQUENCE [LARGE SCALE GENOMIC DNA]</scope>
    <source>
        <strain evidence="12">KCTC 42964</strain>
    </source>
</reference>
<dbReference type="InterPro" id="IPR029489">
    <property type="entry name" value="OGT/SEC/SPY_C"/>
</dbReference>
<comment type="pathway">
    <text evidence="1">Protein modification; protein glycosylation.</text>
</comment>
<evidence type="ECO:0000256" key="6">
    <source>
        <dbReference type="ARBA" id="ARBA00022737"/>
    </source>
</evidence>
<gene>
    <name evidence="11" type="ORF">ACFOGJ_23015</name>
</gene>
<dbReference type="Gene3D" id="3.40.50.2000">
    <property type="entry name" value="Glycogen Phosphorylase B"/>
    <property type="match status" value="3"/>
</dbReference>
<comment type="similarity">
    <text evidence="2">Belongs to the glycosyltransferase 41 family. O-GlcNAc transferase subfamily.</text>
</comment>
<accession>A0ABV7L6S7</accession>
<feature type="domain" description="O-GlcNAc transferase C-terminal" evidence="10">
    <location>
        <begin position="902"/>
        <end position="1046"/>
    </location>
</feature>
<keyword evidence="7 8" id="KW-0802">TPR repeat</keyword>
<dbReference type="PANTHER" id="PTHR44835:SF1">
    <property type="entry name" value="PROTEIN O-GLCNAC TRANSFERASE"/>
    <property type="match status" value="1"/>
</dbReference>
<dbReference type="PANTHER" id="PTHR44835">
    <property type="entry name" value="UDP-N-ACETYLGLUCOSAMINE--PEPTIDE N-ACETYLGLUCOSAMINYLTRANSFERASE SPINDLY-RELATED"/>
    <property type="match status" value="1"/>
</dbReference>
<feature type="domain" description="O-GlcNAc transferase C-terminal" evidence="10">
    <location>
        <begin position="1615"/>
        <end position="1763"/>
    </location>
</feature>
<feature type="domain" description="O-GlcNAc transferase C-terminal" evidence="10">
    <location>
        <begin position="425"/>
        <end position="600"/>
    </location>
</feature>
<feature type="region of interest" description="Disordered" evidence="9">
    <location>
        <begin position="641"/>
        <end position="664"/>
    </location>
</feature>
<dbReference type="Pfam" id="PF13844">
    <property type="entry name" value="Glyco_transf_41"/>
    <property type="match status" value="6"/>
</dbReference>
<keyword evidence="4" id="KW-0328">Glycosyltransferase</keyword>
<organism evidence="11 12">
    <name type="scientific">Marinibaculum pumilum</name>
    <dbReference type="NCBI Taxonomy" id="1766165"/>
    <lineage>
        <taxon>Bacteria</taxon>
        <taxon>Pseudomonadati</taxon>
        <taxon>Pseudomonadota</taxon>
        <taxon>Alphaproteobacteria</taxon>
        <taxon>Rhodospirillales</taxon>
        <taxon>Rhodospirillaceae</taxon>
        <taxon>Marinibaculum</taxon>
    </lineage>
</organism>
<feature type="repeat" description="TPR" evidence="8">
    <location>
        <begin position="33"/>
        <end position="66"/>
    </location>
</feature>
<evidence type="ECO:0000256" key="9">
    <source>
        <dbReference type="SAM" id="MobiDB-lite"/>
    </source>
</evidence>
<dbReference type="InterPro" id="IPR019734">
    <property type="entry name" value="TPR_rpt"/>
</dbReference>
<feature type="compositionally biased region" description="Low complexity" evidence="9">
    <location>
        <begin position="1274"/>
        <end position="1283"/>
    </location>
</feature>
<name>A0ABV7L6S7_9PROT</name>
<feature type="region of interest" description="Disordered" evidence="9">
    <location>
        <begin position="1266"/>
        <end position="1298"/>
    </location>
</feature>